<dbReference type="SUPFAM" id="SSF55729">
    <property type="entry name" value="Acyl-CoA N-acyltransferases (Nat)"/>
    <property type="match status" value="1"/>
</dbReference>
<sequence length="175" mass="19548">MLRIKTPRLTLRPATPHDANFIHRLLNQPDWIEYIGDRNIGDLATAAVYINERLIAAYHRDGFGLYLVDLQASGETIGLCGLVKRQTLPDPDIGFAFLDQWQGQGFAREAAQATLKYAYQDLGLKRVVGFTLPGNNRSIRLLESIGMVFDSTVYVDGDRKACNLYVPANQNNPVP</sequence>
<dbReference type="STRING" id="1293891.TMES_13730"/>
<dbReference type="OrthoDB" id="6293260at2"/>
<accession>A0A1Y2KZH5</accession>
<dbReference type="InterPro" id="IPR000182">
    <property type="entry name" value="GNAT_dom"/>
</dbReference>
<gene>
    <name evidence="2" type="ORF">TMES_13730</name>
</gene>
<dbReference type="PANTHER" id="PTHR43792:SF1">
    <property type="entry name" value="N-ACETYLTRANSFERASE DOMAIN-CONTAINING PROTEIN"/>
    <property type="match status" value="1"/>
</dbReference>
<reference evidence="2 3" key="1">
    <citation type="submission" date="2014-03" db="EMBL/GenBank/DDBJ databases">
        <title>The draft genome sequence of Thalassospira mesophila JCM 18969.</title>
        <authorList>
            <person name="Lai Q."/>
            <person name="Shao Z."/>
        </authorList>
    </citation>
    <scope>NUCLEOTIDE SEQUENCE [LARGE SCALE GENOMIC DNA]</scope>
    <source>
        <strain evidence="2 3">JCM 18969</strain>
    </source>
</reference>
<feature type="domain" description="N-acetyltransferase" evidence="1">
    <location>
        <begin position="9"/>
        <end position="169"/>
    </location>
</feature>
<dbReference type="PANTHER" id="PTHR43792">
    <property type="entry name" value="GNAT FAMILY, PUTATIVE (AFU_ORTHOLOGUE AFUA_3G00765)-RELATED-RELATED"/>
    <property type="match status" value="1"/>
</dbReference>
<protein>
    <recommendedName>
        <fullName evidence="1">N-acetyltransferase domain-containing protein</fullName>
    </recommendedName>
</protein>
<dbReference type="RefSeq" id="WP_158091238.1">
    <property type="nucleotide sequence ID" value="NZ_JFKA01000005.1"/>
</dbReference>
<dbReference type="Gene3D" id="3.40.630.30">
    <property type="match status" value="1"/>
</dbReference>
<evidence type="ECO:0000313" key="3">
    <source>
        <dbReference type="Proteomes" id="UP000193391"/>
    </source>
</evidence>
<dbReference type="PROSITE" id="PS51186">
    <property type="entry name" value="GNAT"/>
    <property type="match status" value="1"/>
</dbReference>
<keyword evidence="3" id="KW-1185">Reference proteome</keyword>
<dbReference type="Proteomes" id="UP000193391">
    <property type="component" value="Unassembled WGS sequence"/>
</dbReference>
<organism evidence="2 3">
    <name type="scientific">Thalassospira mesophila</name>
    <dbReference type="NCBI Taxonomy" id="1293891"/>
    <lineage>
        <taxon>Bacteria</taxon>
        <taxon>Pseudomonadati</taxon>
        <taxon>Pseudomonadota</taxon>
        <taxon>Alphaproteobacteria</taxon>
        <taxon>Rhodospirillales</taxon>
        <taxon>Thalassospiraceae</taxon>
        <taxon>Thalassospira</taxon>
    </lineage>
</organism>
<dbReference type="EMBL" id="JFKA01000005">
    <property type="protein sequence ID" value="OSQ38097.1"/>
    <property type="molecule type" value="Genomic_DNA"/>
</dbReference>
<evidence type="ECO:0000313" key="2">
    <source>
        <dbReference type="EMBL" id="OSQ38097.1"/>
    </source>
</evidence>
<dbReference type="InterPro" id="IPR051531">
    <property type="entry name" value="N-acetyltransferase"/>
</dbReference>
<proteinExistence type="predicted"/>
<evidence type="ECO:0000259" key="1">
    <source>
        <dbReference type="PROSITE" id="PS51186"/>
    </source>
</evidence>
<name>A0A1Y2KZH5_9PROT</name>
<dbReference type="InterPro" id="IPR016181">
    <property type="entry name" value="Acyl_CoA_acyltransferase"/>
</dbReference>
<dbReference type="AlphaFoldDB" id="A0A1Y2KZH5"/>
<dbReference type="Pfam" id="PF13302">
    <property type="entry name" value="Acetyltransf_3"/>
    <property type="match status" value="1"/>
</dbReference>
<dbReference type="GO" id="GO:0016747">
    <property type="term" value="F:acyltransferase activity, transferring groups other than amino-acyl groups"/>
    <property type="evidence" value="ECO:0007669"/>
    <property type="project" value="InterPro"/>
</dbReference>
<comment type="caution">
    <text evidence="2">The sequence shown here is derived from an EMBL/GenBank/DDBJ whole genome shotgun (WGS) entry which is preliminary data.</text>
</comment>